<organism evidence="3 4">
    <name type="scientific">Aurantiacibacter gilvus</name>
    <dbReference type="NCBI Taxonomy" id="3139141"/>
    <lineage>
        <taxon>Bacteria</taxon>
        <taxon>Pseudomonadati</taxon>
        <taxon>Pseudomonadota</taxon>
        <taxon>Alphaproteobacteria</taxon>
        <taxon>Sphingomonadales</taxon>
        <taxon>Erythrobacteraceae</taxon>
        <taxon>Aurantiacibacter</taxon>
    </lineage>
</organism>
<gene>
    <name evidence="3" type="ORF">AAEO60_06940</name>
</gene>
<keyword evidence="2" id="KW-0732">Signal</keyword>
<dbReference type="InterPro" id="IPR023614">
    <property type="entry name" value="Porin_dom_sf"/>
</dbReference>
<dbReference type="EMBL" id="JBBYHV010000001">
    <property type="protein sequence ID" value="MEL1250402.1"/>
    <property type="molecule type" value="Genomic_DNA"/>
</dbReference>
<dbReference type="Gene3D" id="2.40.160.10">
    <property type="entry name" value="Porin"/>
    <property type="match status" value="1"/>
</dbReference>
<feature type="signal peptide" evidence="2">
    <location>
        <begin position="1"/>
        <end position="22"/>
    </location>
</feature>
<comment type="caution">
    <text evidence="3">The sequence shown here is derived from an EMBL/GenBank/DDBJ whole genome shotgun (WGS) entry which is preliminary data.</text>
</comment>
<feature type="coiled-coil region" evidence="1">
    <location>
        <begin position="30"/>
        <end position="71"/>
    </location>
</feature>
<dbReference type="RefSeq" id="WP_341672922.1">
    <property type="nucleotide sequence ID" value="NZ_JBBYHV010000001.1"/>
</dbReference>
<sequence length="468" mass="49810">MKKLLAPALLAATALTPGTVFAQETAQDSMSGVMEELAAMRAEIARLNQRVAELEADQAQSAADMVALEAQAAAAQAQTEAAIAAIPTPMVTAPNGTEISWAGAPEIEGPGGWSFKPRGRLNIDAGFISAPDSTGRDDGFNSEMRRARLGVEGDIPGGFGYKFEIDFAGNDVDVTDALLSYEHGALTVNVGQRNNFQSLEELTSSRFSSFIERAAFTDAFGFERRLGVAVELEPTDSVLIQAGVFTDNIGDLPGESTSVDGRIVFMPELGDAQLHLGASVHFTDLAEGDTVRYRQRPLVHFTGERFINTGNLPATSEFGAGVEAGVVVGPFHAVAEGFWQSPSMVGAMPDPTFFGGYVEAGMFLTEGDSRGYRGGTWNRTRPANPVGEGGMGAVQVNVRYDYLDLSDAGIIGGTQNGYMASLVWVPTDYTRFLVNYARLEYDDAVHAAAGGDLDYSVDVIGIRAQVDF</sequence>
<feature type="chain" id="PRO_5045177220" evidence="2">
    <location>
        <begin position="23"/>
        <end position="468"/>
    </location>
</feature>
<dbReference type="Proteomes" id="UP001497045">
    <property type="component" value="Unassembled WGS sequence"/>
</dbReference>
<keyword evidence="1" id="KW-0175">Coiled coil</keyword>
<keyword evidence="4" id="KW-1185">Reference proteome</keyword>
<name>A0ABU9IFA6_9SPHN</name>
<dbReference type="Pfam" id="PF07396">
    <property type="entry name" value="Porin_O_P"/>
    <property type="match status" value="1"/>
</dbReference>
<evidence type="ECO:0000313" key="4">
    <source>
        <dbReference type="Proteomes" id="UP001497045"/>
    </source>
</evidence>
<evidence type="ECO:0000256" key="2">
    <source>
        <dbReference type="SAM" id="SignalP"/>
    </source>
</evidence>
<dbReference type="SUPFAM" id="SSF56935">
    <property type="entry name" value="Porins"/>
    <property type="match status" value="1"/>
</dbReference>
<dbReference type="InterPro" id="IPR010870">
    <property type="entry name" value="Porin_O/P"/>
</dbReference>
<evidence type="ECO:0000256" key="1">
    <source>
        <dbReference type="SAM" id="Coils"/>
    </source>
</evidence>
<protein>
    <submittedName>
        <fullName evidence="3">Porin</fullName>
    </submittedName>
</protein>
<proteinExistence type="predicted"/>
<reference evidence="3 4" key="1">
    <citation type="submission" date="2024-04" db="EMBL/GenBank/DDBJ databases">
        <title>Aurantiacibacter sp. DGU6 16S ribosomal RNA gene Genome sequencing and assembly.</title>
        <authorList>
            <person name="Park S."/>
        </authorList>
    </citation>
    <scope>NUCLEOTIDE SEQUENCE [LARGE SCALE GENOMIC DNA]</scope>
    <source>
        <strain evidence="3 4">DGU6</strain>
    </source>
</reference>
<accession>A0ABU9IFA6</accession>
<evidence type="ECO:0000313" key="3">
    <source>
        <dbReference type="EMBL" id="MEL1250402.1"/>
    </source>
</evidence>